<keyword evidence="3" id="KW-1185">Reference proteome</keyword>
<accession>M3A909</accession>
<dbReference type="PATRIC" id="fig|1244869.3.peg.2846"/>
<dbReference type="InterPro" id="IPR029069">
    <property type="entry name" value="HotDog_dom_sf"/>
</dbReference>
<dbReference type="InterPro" id="IPR039569">
    <property type="entry name" value="FAS1-like_DH_region"/>
</dbReference>
<evidence type="ECO:0000313" key="3">
    <source>
        <dbReference type="Proteomes" id="UP000011744"/>
    </source>
</evidence>
<dbReference type="SUPFAM" id="SSF54637">
    <property type="entry name" value="Thioesterase/thiol ester dehydrase-isomerase"/>
    <property type="match status" value="1"/>
</dbReference>
<feature type="domain" description="FAS1-like dehydratase" evidence="1">
    <location>
        <begin position="6"/>
        <end position="137"/>
    </location>
</feature>
<organism evidence="2 3">
    <name type="scientific">Paramagnetospirillum caucaseum</name>
    <dbReference type="NCBI Taxonomy" id="1244869"/>
    <lineage>
        <taxon>Bacteria</taxon>
        <taxon>Pseudomonadati</taxon>
        <taxon>Pseudomonadota</taxon>
        <taxon>Alphaproteobacteria</taxon>
        <taxon>Rhodospirillales</taxon>
        <taxon>Magnetospirillaceae</taxon>
        <taxon>Paramagnetospirillum</taxon>
    </lineage>
</organism>
<name>M3A909_9PROT</name>
<dbReference type="EMBL" id="AONQ01000038">
    <property type="protein sequence ID" value="EME69273.1"/>
    <property type="molecule type" value="Genomic_DNA"/>
</dbReference>
<dbReference type="OrthoDB" id="5522043at2"/>
<dbReference type="CDD" id="cd03441">
    <property type="entry name" value="R_hydratase_like"/>
    <property type="match status" value="1"/>
</dbReference>
<dbReference type="Gene3D" id="3.10.129.10">
    <property type="entry name" value="Hotdog Thioesterase"/>
    <property type="match status" value="1"/>
</dbReference>
<dbReference type="InterPro" id="IPR016709">
    <property type="entry name" value="HadA-like"/>
</dbReference>
<dbReference type="eggNOG" id="COG2030">
    <property type="taxonomic scope" value="Bacteria"/>
</dbReference>
<comment type="caution">
    <text evidence="2">The sequence shown here is derived from an EMBL/GenBank/DDBJ whole genome shotgun (WGS) entry which is preliminary data.</text>
</comment>
<evidence type="ECO:0000259" key="1">
    <source>
        <dbReference type="Pfam" id="PF13452"/>
    </source>
</evidence>
<dbReference type="AlphaFoldDB" id="M3A909"/>
<dbReference type="RefSeq" id="WP_008618674.1">
    <property type="nucleotide sequence ID" value="NZ_AONQ01000038.1"/>
</dbReference>
<protein>
    <recommendedName>
        <fullName evidence="1">FAS1-like dehydratase domain-containing protein</fullName>
    </recommendedName>
</protein>
<dbReference type="Proteomes" id="UP000011744">
    <property type="component" value="Unassembled WGS sequence"/>
</dbReference>
<dbReference type="STRING" id="1244869.H261_14125"/>
<proteinExistence type="predicted"/>
<evidence type="ECO:0000313" key="2">
    <source>
        <dbReference type="EMBL" id="EME69273.1"/>
    </source>
</evidence>
<dbReference type="PIRSF" id="PIRSF018072">
    <property type="entry name" value="UCP018072"/>
    <property type="match status" value="1"/>
</dbReference>
<reference evidence="2 3" key="1">
    <citation type="journal article" date="2014" name="Genome Announc.">
        <title>Draft Genome Sequence of Magnetospirillum sp. Strain SO-1, a Freshwater Magnetotactic Bacterium Isolated from the Ol'khovka River, Russia.</title>
        <authorList>
            <person name="Grouzdev D.S."/>
            <person name="Dziuba M.V."/>
            <person name="Sukhacheva M.S."/>
            <person name="Mardanov A.V."/>
            <person name="Beletskiy A.V."/>
            <person name="Kuznetsov B.B."/>
            <person name="Skryabin K.G."/>
        </authorList>
    </citation>
    <scope>NUCLEOTIDE SEQUENCE [LARGE SCALE GENOMIC DNA]</scope>
    <source>
        <strain evidence="2 3">SO-1</strain>
    </source>
</reference>
<sequence>MAVKDIVGKVFDPFSIEVEKGRVAFFARSIGASDPIHFSEAAARAAGHRGIVAPPTFGFTIAMDANQSFMVLDQLGIDKTRTVHGEQEFIYHDDICAGDTITGQQTVAESYDKKGGALTFIVTKTEIKNQLGSHVCDLRTVIVVRNG</sequence>
<gene>
    <name evidence="2" type="ORF">H261_14125</name>
</gene>
<dbReference type="Pfam" id="PF13452">
    <property type="entry name" value="FAS1_DH_region"/>
    <property type="match status" value="1"/>
</dbReference>